<feature type="domain" description="Heterokaryon incompatibility" evidence="1">
    <location>
        <begin position="46"/>
        <end position="199"/>
    </location>
</feature>
<comment type="caution">
    <text evidence="2">The sequence shown here is derived from an EMBL/GenBank/DDBJ whole genome shotgun (WGS) entry which is preliminary data.</text>
</comment>
<dbReference type="EMBL" id="MU853246">
    <property type="protein sequence ID" value="KAK4119599.1"/>
    <property type="molecule type" value="Genomic_DNA"/>
</dbReference>
<proteinExistence type="predicted"/>
<dbReference type="AlphaFoldDB" id="A0AAN6TS09"/>
<dbReference type="Proteomes" id="UP001302602">
    <property type="component" value="Unassembled WGS sequence"/>
</dbReference>
<dbReference type="PANTHER" id="PTHR24148:SF64">
    <property type="entry name" value="HETEROKARYON INCOMPATIBILITY DOMAIN-CONTAINING PROTEIN"/>
    <property type="match status" value="1"/>
</dbReference>
<dbReference type="Pfam" id="PF26639">
    <property type="entry name" value="Het-6_barrel"/>
    <property type="match status" value="1"/>
</dbReference>
<evidence type="ECO:0000259" key="1">
    <source>
        <dbReference type="Pfam" id="PF06985"/>
    </source>
</evidence>
<gene>
    <name evidence="2" type="ORF">N657DRAFT_249696</name>
</gene>
<accession>A0AAN6TS09</accession>
<dbReference type="InterPro" id="IPR052895">
    <property type="entry name" value="HetReg/Transcr_Mod"/>
</dbReference>
<keyword evidence="3" id="KW-1185">Reference proteome</keyword>
<evidence type="ECO:0000313" key="3">
    <source>
        <dbReference type="Proteomes" id="UP001302602"/>
    </source>
</evidence>
<dbReference type="PANTHER" id="PTHR24148">
    <property type="entry name" value="ANKYRIN REPEAT DOMAIN-CONTAINING PROTEIN 39 HOMOLOG-RELATED"/>
    <property type="match status" value="1"/>
</dbReference>
<dbReference type="RefSeq" id="XP_062643372.1">
    <property type="nucleotide sequence ID" value="XM_062786432.1"/>
</dbReference>
<sequence>MEEETSHRYLYSRIEPDEFRVLRILEVYPEIRFRMKTFSIHDAPEYQALSYAWGTSTEEEECICNDARYRISRTLGQALRGLYRHANSSWIWVDAICINQADDVEKADQVAGMGELYAYADRVLVWLGEAADDSDLACVLLPELTDSIWTLRDCEGKWNPIKLDDLESHRLPVASDPLWRAAFLLYARPWFQRLWIVQEIVLARDALFLCGKQKLEWHVVANFAVATMRSEFVGNLAVFHVRDIGTDQVTRSTNGIKLIHNLMRLQEGLEDPGKEVGGLYGAMQVMLSQAASVKVDYVYAVLGMLSEAIREKVVVDYSDEVKQNYGLVHASFFRLCLERVKDWPSILFSPTTARSNAPSWCPAWGSGWNAGYLPVVACRAGRPITTSFLPSFNSPPHATGGGGEETLRITGLCVDTVGDVFPFKQVIDEVTGYMTARRVLNFINDCAAYVPDGADNHRRFLGILIGEYTWFKNPVFFDLPDNDVLDSLLAFLEPLAEKQEHEAALDTDKPALDPDEQHRFWQGRYLNLLLLRWPGRSFGLTTSGRMMILPCDAKPGDTIGVFLGATLPQVLARHEDGLSWRYIGPAVVDGIMKGEIFKTMEDWLSRQESFSLR</sequence>
<name>A0AAN6TS09_9PEZI</name>
<dbReference type="GeneID" id="87823198"/>
<organism evidence="2 3">
    <name type="scientific">Parathielavia appendiculata</name>
    <dbReference type="NCBI Taxonomy" id="2587402"/>
    <lineage>
        <taxon>Eukaryota</taxon>
        <taxon>Fungi</taxon>
        <taxon>Dikarya</taxon>
        <taxon>Ascomycota</taxon>
        <taxon>Pezizomycotina</taxon>
        <taxon>Sordariomycetes</taxon>
        <taxon>Sordariomycetidae</taxon>
        <taxon>Sordariales</taxon>
        <taxon>Chaetomiaceae</taxon>
        <taxon>Parathielavia</taxon>
    </lineage>
</organism>
<dbReference type="Pfam" id="PF06985">
    <property type="entry name" value="HET"/>
    <property type="match status" value="1"/>
</dbReference>
<reference evidence="2" key="1">
    <citation type="journal article" date="2023" name="Mol. Phylogenet. Evol.">
        <title>Genome-scale phylogeny and comparative genomics of the fungal order Sordariales.</title>
        <authorList>
            <person name="Hensen N."/>
            <person name="Bonometti L."/>
            <person name="Westerberg I."/>
            <person name="Brannstrom I.O."/>
            <person name="Guillou S."/>
            <person name="Cros-Aarteil S."/>
            <person name="Calhoun S."/>
            <person name="Haridas S."/>
            <person name="Kuo A."/>
            <person name="Mondo S."/>
            <person name="Pangilinan J."/>
            <person name="Riley R."/>
            <person name="LaButti K."/>
            <person name="Andreopoulos B."/>
            <person name="Lipzen A."/>
            <person name="Chen C."/>
            <person name="Yan M."/>
            <person name="Daum C."/>
            <person name="Ng V."/>
            <person name="Clum A."/>
            <person name="Steindorff A."/>
            <person name="Ohm R.A."/>
            <person name="Martin F."/>
            <person name="Silar P."/>
            <person name="Natvig D.O."/>
            <person name="Lalanne C."/>
            <person name="Gautier V."/>
            <person name="Ament-Velasquez S.L."/>
            <person name="Kruys A."/>
            <person name="Hutchinson M.I."/>
            <person name="Powell A.J."/>
            <person name="Barry K."/>
            <person name="Miller A.N."/>
            <person name="Grigoriev I.V."/>
            <person name="Debuchy R."/>
            <person name="Gladieux P."/>
            <person name="Hiltunen Thoren M."/>
            <person name="Johannesson H."/>
        </authorList>
    </citation>
    <scope>NUCLEOTIDE SEQUENCE</scope>
    <source>
        <strain evidence="2">CBS 731.68</strain>
    </source>
</reference>
<dbReference type="InterPro" id="IPR010730">
    <property type="entry name" value="HET"/>
</dbReference>
<protein>
    <submittedName>
        <fullName evidence="2">HET-domain-containing protein</fullName>
    </submittedName>
</protein>
<reference evidence="2" key="2">
    <citation type="submission" date="2023-05" db="EMBL/GenBank/DDBJ databases">
        <authorList>
            <consortium name="Lawrence Berkeley National Laboratory"/>
            <person name="Steindorff A."/>
            <person name="Hensen N."/>
            <person name="Bonometti L."/>
            <person name="Westerberg I."/>
            <person name="Brannstrom I.O."/>
            <person name="Guillou S."/>
            <person name="Cros-Aarteil S."/>
            <person name="Calhoun S."/>
            <person name="Haridas S."/>
            <person name="Kuo A."/>
            <person name="Mondo S."/>
            <person name="Pangilinan J."/>
            <person name="Riley R."/>
            <person name="Labutti K."/>
            <person name="Andreopoulos B."/>
            <person name="Lipzen A."/>
            <person name="Chen C."/>
            <person name="Yanf M."/>
            <person name="Daum C."/>
            <person name="Ng V."/>
            <person name="Clum A."/>
            <person name="Ohm R."/>
            <person name="Martin F."/>
            <person name="Silar P."/>
            <person name="Natvig D."/>
            <person name="Lalanne C."/>
            <person name="Gautier V."/>
            <person name="Ament-Velasquez S.L."/>
            <person name="Kruys A."/>
            <person name="Hutchinson M.I."/>
            <person name="Powell A.J."/>
            <person name="Barry K."/>
            <person name="Miller A.N."/>
            <person name="Grigoriev I.V."/>
            <person name="Debuchy R."/>
            <person name="Gladieux P."/>
            <person name="Thoren M.H."/>
            <person name="Johannesson H."/>
        </authorList>
    </citation>
    <scope>NUCLEOTIDE SEQUENCE</scope>
    <source>
        <strain evidence="2">CBS 731.68</strain>
    </source>
</reference>
<evidence type="ECO:0000313" key="2">
    <source>
        <dbReference type="EMBL" id="KAK4119599.1"/>
    </source>
</evidence>